<reference evidence="1" key="1">
    <citation type="journal article" date="2015" name="Nature">
        <title>Complex archaea that bridge the gap between prokaryotes and eukaryotes.</title>
        <authorList>
            <person name="Spang A."/>
            <person name="Saw J.H."/>
            <person name="Jorgensen S.L."/>
            <person name="Zaremba-Niedzwiedzka K."/>
            <person name="Martijn J."/>
            <person name="Lind A.E."/>
            <person name="van Eijk R."/>
            <person name="Schleper C."/>
            <person name="Guy L."/>
            <person name="Ettema T.J."/>
        </authorList>
    </citation>
    <scope>NUCLEOTIDE SEQUENCE</scope>
</reference>
<dbReference type="EMBL" id="LAZR01000262">
    <property type="protein sequence ID" value="KKN78492.1"/>
    <property type="molecule type" value="Genomic_DNA"/>
</dbReference>
<proteinExistence type="predicted"/>
<organism evidence="1">
    <name type="scientific">marine sediment metagenome</name>
    <dbReference type="NCBI Taxonomy" id="412755"/>
    <lineage>
        <taxon>unclassified sequences</taxon>
        <taxon>metagenomes</taxon>
        <taxon>ecological metagenomes</taxon>
    </lineage>
</organism>
<dbReference type="AlphaFoldDB" id="A0A0F9TU55"/>
<gene>
    <name evidence="1" type="ORF">LCGC14_0350240</name>
</gene>
<comment type="caution">
    <text evidence="1">The sequence shown here is derived from an EMBL/GenBank/DDBJ whole genome shotgun (WGS) entry which is preliminary data.</text>
</comment>
<evidence type="ECO:0000313" key="1">
    <source>
        <dbReference type="EMBL" id="KKN78492.1"/>
    </source>
</evidence>
<protein>
    <submittedName>
        <fullName evidence="1">Uncharacterized protein</fullName>
    </submittedName>
</protein>
<name>A0A0F9TU55_9ZZZZ</name>
<sequence>MSLAECPIQDICQNFITGDNKPPNNHVRTIVPCKSFLDMSCEESVRIQAWLGGGEGISCNIEKIGRIKKELHNSDVDVV</sequence>
<accession>A0A0F9TU55</accession>